<feature type="non-terminal residue" evidence="1">
    <location>
        <position position="1"/>
    </location>
</feature>
<proteinExistence type="predicted"/>
<gene>
    <name evidence="1" type="ORF">METZ01_LOCUS107320</name>
</gene>
<reference evidence="1" key="1">
    <citation type="submission" date="2018-05" db="EMBL/GenBank/DDBJ databases">
        <authorList>
            <person name="Lanie J.A."/>
            <person name="Ng W.-L."/>
            <person name="Kazmierczak K.M."/>
            <person name="Andrzejewski T.M."/>
            <person name="Davidsen T.M."/>
            <person name="Wayne K.J."/>
            <person name="Tettelin H."/>
            <person name="Glass J.I."/>
            <person name="Rusch D."/>
            <person name="Podicherti R."/>
            <person name="Tsui H.-C.T."/>
            <person name="Winkler M.E."/>
        </authorList>
    </citation>
    <scope>NUCLEOTIDE SEQUENCE</scope>
</reference>
<name>A0A381WPL7_9ZZZZ</name>
<sequence>VVNADRNLLSQEVQMGLFLVVASRCLKNSELSDCKYGFEGFYKCLINLVGDTNATGVGPLFYVLRQGKGLFNVAI</sequence>
<organism evidence="1">
    <name type="scientific">marine metagenome</name>
    <dbReference type="NCBI Taxonomy" id="408172"/>
    <lineage>
        <taxon>unclassified sequences</taxon>
        <taxon>metagenomes</taxon>
        <taxon>ecological metagenomes</taxon>
    </lineage>
</organism>
<accession>A0A381WPL7</accession>
<dbReference type="AlphaFoldDB" id="A0A381WPL7"/>
<protein>
    <submittedName>
        <fullName evidence="1">Uncharacterized protein</fullName>
    </submittedName>
</protein>
<dbReference type="EMBL" id="UINC01012476">
    <property type="protein sequence ID" value="SVA54466.1"/>
    <property type="molecule type" value="Genomic_DNA"/>
</dbReference>
<evidence type="ECO:0000313" key="1">
    <source>
        <dbReference type="EMBL" id="SVA54466.1"/>
    </source>
</evidence>